<proteinExistence type="predicted"/>
<dbReference type="InterPro" id="IPR052716">
    <property type="entry name" value="MOSC_domain"/>
</dbReference>
<dbReference type="InterPro" id="IPR011037">
    <property type="entry name" value="Pyrv_Knase-like_insert_dom_sf"/>
</dbReference>
<feature type="domain" description="MOSC" evidence="1">
    <location>
        <begin position="133"/>
        <end position="272"/>
    </location>
</feature>
<keyword evidence="3" id="KW-1185">Reference proteome</keyword>
<gene>
    <name evidence="2" type="ORF">IQ230_22665</name>
</gene>
<accession>A0ABR9UXU4</accession>
<dbReference type="EMBL" id="JADEWN010000077">
    <property type="protein sequence ID" value="MBE9193102.1"/>
    <property type="molecule type" value="Genomic_DNA"/>
</dbReference>
<dbReference type="InterPro" id="IPR005302">
    <property type="entry name" value="MoCF_Sase_C"/>
</dbReference>
<reference evidence="2 3" key="1">
    <citation type="submission" date="2020-10" db="EMBL/GenBank/DDBJ databases">
        <authorList>
            <person name="Castelo-Branco R."/>
            <person name="Eusebio N."/>
            <person name="Adriana R."/>
            <person name="Vieira A."/>
            <person name="Brugerolle De Fraissinette N."/>
            <person name="Rezende De Castro R."/>
            <person name="Schneider M.P."/>
            <person name="Vasconcelos V."/>
            <person name="Leao P.N."/>
        </authorList>
    </citation>
    <scope>NUCLEOTIDE SEQUENCE [LARGE SCALE GENOMIC DNA]</scope>
    <source>
        <strain evidence="2 3">LEGE 06123</strain>
    </source>
</reference>
<dbReference type="Gene3D" id="2.40.33.20">
    <property type="entry name" value="PK beta-barrel domain-like"/>
    <property type="match status" value="1"/>
</dbReference>
<dbReference type="Pfam" id="PF03473">
    <property type="entry name" value="MOSC"/>
    <property type="match status" value="1"/>
</dbReference>
<organism evidence="2 3">
    <name type="scientific">Gloeocapsopsis crepidinum LEGE 06123</name>
    <dbReference type="NCBI Taxonomy" id="588587"/>
    <lineage>
        <taxon>Bacteria</taxon>
        <taxon>Bacillati</taxon>
        <taxon>Cyanobacteriota</taxon>
        <taxon>Cyanophyceae</taxon>
        <taxon>Oscillatoriophycideae</taxon>
        <taxon>Chroococcales</taxon>
        <taxon>Chroococcaceae</taxon>
        <taxon>Gloeocapsopsis</taxon>
    </lineage>
</organism>
<dbReference type="PANTHER" id="PTHR36930:SF1">
    <property type="entry name" value="MOSC DOMAIN-CONTAINING PROTEIN"/>
    <property type="match status" value="1"/>
</dbReference>
<dbReference type="PROSITE" id="PS51340">
    <property type="entry name" value="MOSC"/>
    <property type="match status" value="1"/>
</dbReference>
<evidence type="ECO:0000313" key="3">
    <source>
        <dbReference type="Proteomes" id="UP000651156"/>
    </source>
</evidence>
<dbReference type="PANTHER" id="PTHR36930">
    <property type="entry name" value="METAL-SULFUR CLUSTER BIOSYNTHESIS PROTEINS YUAD-RELATED"/>
    <property type="match status" value="1"/>
</dbReference>
<comment type="caution">
    <text evidence="2">The sequence shown here is derived from an EMBL/GenBank/DDBJ whole genome shotgun (WGS) entry which is preliminary data.</text>
</comment>
<name>A0ABR9UXU4_9CHRO</name>
<dbReference type="InterPro" id="IPR005303">
    <property type="entry name" value="MOCOS_middle"/>
</dbReference>
<dbReference type="Pfam" id="PF03476">
    <property type="entry name" value="MOSC_N"/>
    <property type="match status" value="1"/>
</dbReference>
<evidence type="ECO:0000259" key="1">
    <source>
        <dbReference type="PROSITE" id="PS51340"/>
    </source>
</evidence>
<dbReference type="SUPFAM" id="SSF50800">
    <property type="entry name" value="PK beta-barrel domain-like"/>
    <property type="match status" value="1"/>
</dbReference>
<dbReference type="Proteomes" id="UP000651156">
    <property type="component" value="Unassembled WGS sequence"/>
</dbReference>
<evidence type="ECO:0000313" key="2">
    <source>
        <dbReference type="EMBL" id="MBE9193102.1"/>
    </source>
</evidence>
<sequence>MTNAASVVGSVISLWRYPVKSMMGEELDATEISKQGIVGDRAYALIESTTGKVVSAKNPRKWAKLFDFHAAFVDSPTTNTIPSVEITLPDSTKLSSEQENINEVLSSVLGREVKLASTAPPQPSLEEYWLDMEGLPHRETVTDENIPAGTFFDLATVHLLTTATIERLQQLNSSGRFEMQRFRPNIAVASTTNNNFTENDWIDRTVAIGEEVQIKITGFCPRCVMTTLPQGDLPNDPSILKTVLQHNNGNAGVYASVVQGGTIRCGDLIQILD</sequence>
<protein>
    <submittedName>
        <fullName evidence="2">MOSC domain-containing protein</fullName>
    </submittedName>
</protein>